<protein>
    <submittedName>
        <fullName evidence="4">Peptidylprolyl isomerase</fullName>
    </submittedName>
</protein>
<dbReference type="OrthoDB" id="14196at2"/>
<dbReference type="SUPFAM" id="SSF109998">
    <property type="entry name" value="Triger factor/SurA peptide-binding domain-like"/>
    <property type="match status" value="1"/>
</dbReference>
<organism evidence="4 5">
    <name type="scientific">Aurantibacter aestuarii</name>
    <dbReference type="NCBI Taxonomy" id="1266046"/>
    <lineage>
        <taxon>Bacteria</taxon>
        <taxon>Pseudomonadati</taxon>
        <taxon>Bacteroidota</taxon>
        <taxon>Flavobacteriia</taxon>
        <taxon>Flavobacteriales</taxon>
        <taxon>Flavobacteriaceae</taxon>
        <taxon>Aurantibacter</taxon>
    </lineage>
</organism>
<feature type="domain" description="PpiC" evidence="3">
    <location>
        <begin position="224"/>
        <end position="318"/>
    </location>
</feature>
<dbReference type="InterPro" id="IPR027304">
    <property type="entry name" value="Trigger_fact/SurA_dom_sf"/>
</dbReference>
<dbReference type="InterPro" id="IPR050245">
    <property type="entry name" value="PrsA_foldase"/>
</dbReference>
<reference evidence="4 5" key="1">
    <citation type="submission" date="2018-03" db="EMBL/GenBank/DDBJ databases">
        <title>Mesoflavibacter sp. HG37 and Mesoflavibacter sp. HG96 sp.nov., two marine bacteria isolated from seawater of Western Pacific Ocean.</title>
        <authorList>
            <person name="Cheng H."/>
            <person name="Wu Y.-H."/>
            <person name="Guo L.-L."/>
            <person name="Xu X.-W."/>
        </authorList>
    </citation>
    <scope>NUCLEOTIDE SEQUENCE [LARGE SCALE GENOMIC DNA]</scope>
    <source>
        <strain evidence="4 5">KCTC 32269</strain>
    </source>
</reference>
<keyword evidence="1" id="KW-0697">Rotamase</keyword>
<dbReference type="GO" id="GO:0003755">
    <property type="term" value="F:peptidyl-prolyl cis-trans isomerase activity"/>
    <property type="evidence" value="ECO:0007669"/>
    <property type="project" value="UniProtKB-KW"/>
</dbReference>
<evidence type="ECO:0000313" key="5">
    <source>
        <dbReference type="Proteomes" id="UP000238426"/>
    </source>
</evidence>
<feature type="chain" id="PRO_5015697177" evidence="2">
    <location>
        <begin position="23"/>
        <end position="638"/>
    </location>
</feature>
<keyword evidence="5" id="KW-1185">Reference proteome</keyword>
<dbReference type="InterPro" id="IPR046357">
    <property type="entry name" value="PPIase_dom_sf"/>
</dbReference>
<dbReference type="AlphaFoldDB" id="A0A2T1N828"/>
<name>A0A2T1N828_9FLAO</name>
<dbReference type="Gene3D" id="3.10.50.40">
    <property type="match status" value="2"/>
</dbReference>
<feature type="domain" description="PpiC" evidence="3">
    <location>
        <begin position="120"/>
        <end position="219"/>
    </location>
</feature>
<feature type="signal peptide" evidence="2">
    <location>
        <begin position="1"/>
        <end position="22"/>
    </location>
</feature>
<evidence type="ECO:0000259" key="3">
    <source>
        <dbReference type="PROSITE" id="PS50198"/>
    </source>
</evidence>
<evidence type="ECO:0000256" key="1">
    <source>
        <dbReference type="PROSITE-ProRule" id="PRU00278"/>
    </source>
</evidence>
<evidence type="ECO:0000313" key="4">
    <source>
        <dbReference type="EMBL" id="PSG88018.1"/>
    </source>
</evidence>
<sequence>MKQLTLNAFFFLAFAFTMFSQQNDVLFSVNDKPIYTKEFERVYNKNLDLVQDESQKNVEGYLDLFINYKLKLEEAYSLGLDEKPAYKRELEGYERQLIDKYINDNEVTDQLVMESYERLKKEINADHILVKIDQNASPEQERLALEEIKKLGARVLQEGYEAVQKDVHNGATIFAENLGYFTAFKMVYEFENAAYETKVGEISEPFRTQFGYHIVKVNDVRDNRGEITVAHIMVPGQDKALIDQIYKRLEQNEEFESLAKQYSIDKSSANRGGVLPPFTGGQLSSSEFEEASFALNTIGAYTKPFKTEFGWHISKLIAKNKLDTFENEKFGLESKVRKDSRSRILNDKRIEKLMKIYNVSYNNSKLKTFEKALNDDYFKGLWSAPENIKTNETLVLIKNKALTFNDFANFLTNSQRKIQSKKPFNLLVSQLYKDFIDRNLSLYQEENLANENEEFAAIFNEYKEGLLLFDLMGSEIWNAATNDSLALKNYFETHKNNYKFKTRIVATISSSAKKDIAKKVAKDLKNEIAQDQLANKYNTSEINVTINSGTYELEDPALPSDLKLKKGVSKVYFHNNAYLVIDVKEILPAGQKTFEEAKGSVISDFQDEKEVNWVKSLREKYKVTINESELNQLKNKYN</sequence>
<dbReference type="InterPro" id="IPR000297">
    <property type="entry name" value="PPIase_PpiC"/>
</dbReference>
<dbReference type="SUPFAM" id="SSF54534">
    <property type="entry name" value="FKBP-like"/>
    <property type="match status" value="2"/>
</dbReference>
<dbReference type="PANTHER" id="PTHR47245:SF2">
    <property type="entry name" value="PEPTIDYL-PROLYL CIS-TRANS ISOMERASE HP_0175-RELATED"/>
    <property type="match status" value="1"/>
</dbReference>
<dbReference type="PROSITE" id="PS50198">
    <property type="entry name" value="PPIC_PPIASE_2"/>
    <property type="match status" value="2"/>
</dbReference>
<comment type="caution">
    <text evidence="4">The sequence shown here is derived from an EMBL/GenBank/DDBJ whole genome shotgun (WGS) entry which is preliminary data.</text>
</comment>
<dbReference type="RefSeq" id="WP_106463156.1">
    <property type="nucleotide sequence ID" value="NZ_PXOQ01000009.1"/>
</dbReference>
<dbReference type="Proteomes" id="UP000238426">
    <property type="component" value="Unassembled WGS sequence"/>
</dbReference>
<dbReference type="PANTHER" id="PTHR47245">
    <property type="entry name" value="PEPTIDYLPROLYL ISOMERASE"/>
    <property type="match status" value="1"/>
</dbReference>
<keyword evidence="2" id="KW-0732">Signal</keyword>
<proteinExistence type="predicted"/>
<keyword evidence="1 4" id="KW-0413">Isomerase</keyword>
<dbReference type="Pfam" id="PF13145">
    <property type="entry name" value="Rotamase_2"/>
    <property type="match status" value="1"/>
</dbReference>
<gene>
    <name evidence="4" type="ORF">C7H52_06855</name>
</gene>
<accession>A0A2T1N828</accession>
<dbReference type="EMBL" id="PXOQ01000009">
    <property type="protein sequence ID" value="PSG88018.1"/>
    <property type="molecule type" value="Genomic_DNA"/>
</dbReference>
<dbReference type="Pfam" id="PF00639">
    <property type="entry name" value="Rotamase"/>
    <property type="match status" value="2"/>
</dbReference>
<evidence type="ECO:0000256" key="2">
    <source>
        <dbReference type="SAM" id="SignalP"/>
    </source>
</evidence>